<gene>
    <name evidence="1" type="ORF">F5544_43830</name>
</gene>
<dbReference type="EMBL" id="CP046172">
    <property type="protein sequence ID" value="QIS16569.1"/>
    <property type="molecule type" value="Genomic_DNA"/>
</dbReference>
<proteinExistence type="predicted"/>
<keyword evidence="2" id="KW-1185">Reference proteome</keyword>
<protein>
    <submittedName>
        <fullName evidence="1">Uncharacterized protein</fullName>
    </submittedName>
</protein>
<dbReference type="Proteomes" id="UP000503540">
    <property type="component" value="Chromosome"/>
</dbReference>
<reference evidence="1 2" key="1">
    <citation type="journal article" date="2019" name="ACS Chem. Biol.">
        <title>Identification and Mobilization of a Cryptic Antibiotic Biosynthesis Gene Locus from a Human-Pathogenic Nocardia Isolate.</title>
        <authorList>
            <person name="Herisse M."/>
            <person name="Ishida K."/>
            <person name="Porter J.L."/>
            <person name="Howden B."/>
            <person name="Hertweck C."/>
            <person name="Stinear T.P."/>
            <person name="Pidot S.J."/>
        </authorList>
    </citation>
    <scope>NUCLEOTIDE SEQUENCE [LARGE SCALE GENOMIC DNA]</scope>
    <source>
        <strain evidence="1 2">AUSMDU00012717</strain>
    </source>
</reference>
<accession>A0A6G9YTC1</accession>
<dbReference type="RefSeq" id="WP_167478628.1">
    <property type="nucleotide sequence ID" value="NZ_CP046172.1"/>
</dbReference>
<dbReference type="AlphaFoldDB" id="A0A6G9YTC1"/>
<sequence>MTAIFRLWADIGTSWTDILVPKGSELVWARTEYGKTTTYWCHEGDHSTAADEPRRVRFDSMPLPPNPDPIAKTRGVSGLPGSVPFVKESTVLWVYKPLTNATVTADEAATGTLRTDVAVPKSGNSTG</sequence>
<organism evidence="1 2">
    <name type="scientific">Nocardia arthritidis</name>
    <dbReference type="NCBI Taxonomy" id="228602"/>
    <lineage>
        <taxon>Bacteria</taxon>
        <taxon>Bacillati</taxon>
        <taxon>Actinomycetota</taxon>
        <taxon>Actinomycetes</taxon>
        <taxon>Mycobacteriales</taxon>
        <taxon>Nocardiaceae</taxon>
        <taxon>Nocardia</taxon>
    </lineage>
</organism>
<name>A0A6G9YTC1_9NOCA</name>
<evidence type="ECO:0000313" key="2">
    <source>
        <dbReference type="Proteomes" id="UP000503540"/>
    </source>
</evidence>
<evidence type="ECO:0000313" key="1">
    <source>
        <dbReference type="EMBL" id="QIS16569.1"/>
    </source>
</evidence>
<dbReference type="KEGG" id="nah:F5544_43830"/>